<evidence type="ECO:0000313" key="2">
    <source>
        <dbReference type="Proteomes" id="UP000285232"/>
    </source>
</evidence>
<evidence type="ECO:0000313" key="1">
    <source>
        <dbReference type="EMBL" id="RJY08581.1"/>
    </source>
</evidence>
<protein>
    <submittedName>
        <fullName evidence="1">Uncharacterized protein</fullName>
    </submittedName>
</protein>
<dbReference type="Proteomes" id="UP000285232">
    <property type="component" value="Unassembled WGS sequence"/>
</dbReference>
<dbReference type="AlphaFoldDB" id="A0A419RS18"/>
<accession>A0A419RS18</accession>
<name>A0A419RS18_9SPHN</name>
<sequence length="180" mass="18342">MTALLAAPALALSACADSTDVDDSDITDEAVEEAPEEFGVAVDNIANERAVGVDAAVPALEDLGDLQQVDLGDTMGACAFTMDDKTLLLAGSPAQDRARGTGVIQVAGRDRVLAGSELGGPDAISAGPTMTDGEYTVQIERASAGTEADAETMGYEATLLVRKDGANEVSYGPGTWMCGV</sequence>
<proteinExistence type="predicted"/>
<comment type="caution">
    <text evidence="1">The sequence shown here is derived from an EMBL/GenBank/DDBJ whole genome shotgun (WGS) entry which is preliminary data.</text>
</comment>
<dbReference type="EMBL" id="RAHX01000001">
    <property type="protein sequence ID" value="RJY08581.1"/>
    <property type="molecule type" value="Genomic_DNA"/>
</dbReference>
<organism evidence="1 2">
    <name type="scientific">Aurantiacibacter aquimixticola</name>
    <dbReference type="NCBI Taxonomy" id="1958945"/>
    <lineage>
        <taxon>Bacteria</taxon>
        <taxon>Pseudomonadati</taxon>
        <taxon>Pseudomonadota</taxon>
        <taxon>Alphaproteobacteria</taxon>
        <taxon>Sphingomonadales</taxon>
        <taxon>Erythrobacteraceae</taxon>
        <taxon>Aurantiacibacter</taxon>
    </lineage>
</organism>
<reference evidence="1 2" key="1">
    <citation type="journal article" date="2017" name="Int. J. Syst. Evol. Microbiol.">
        <title>Erythrobacter aquimixticola sp. nov., isolated from the junction between the ocean and a freshwater spring.</title>
        <authorList>
            <person name="Park S."/>
            <person name="Jung Y.T."/>
            <person name="Choi S.J."/>
            <person name="Yoon J.H."/>
        </authorList>
    </citation>
    <scope>NUCLEOTIDE SEQUENCE [LARGE SCALE GENOMIC DNA]</scope>
    <source>
        <strain evidence="1 2">JSSK-14</strain>
    </source>
</reference>
<gene>
    <name evidence="1" type="ORF">D6201_03670</name>
</gene>
<keyword evidence="2" id="KW-1185">Reference proteome</keyword>